<reference evidence="2 3" key="1">
    <citation type="submission" date="2016-02" db="EMBL/GenBank/DDBJ databases">
        <title>Complete genome sequence of Halocynthiibacter arcticus PAMC 20958t from arctic marine sediment.</title>
        <authorList>
            <person name="Lee Y.M."/>
            <person name="Baek K."/>
            <person name="Lee H.K."/>
            <person name="Shin S.C."/>
        </authorList>
    </citation>
    <scope>NUCLEOTIDE SEQUENCE [LARGE SCALE GENOMIC DNA]</scope>
    <source>
        <strain evidence="2">PAMC 20958</strain>
    </source>
</reference>
<evidence type="ECO:0000259" key="1">
    <source>
        <dbReference type="Pfam" id="PF13302"/>
    </source>
</evidence>
<organism evidence="2 3">
    <name type="scientific">Falsihalocynthiibacter arcticus</name>
    <dbReference type="NCBI Taxonomy" id="1579316"/>
    <lineage>
        <taxon>Bacteria</taxon>
        <taxon>Pseudomonadati</taxon>
        <taxon>Pseudomonadota</taxon>
        <taxon>Alphaproteobacteria</taxon>
        <taxon>Rhodobacterales</taxon>
        <taxon>Roseobacteraceae</taxon>
        <taxon>Falsihalocynthiibacter</taxon>
    </lineage>
</organism>
<dbReference type="AlphaFoldDB" id="A0A126UWV0"/>
<dbReference type="OrthoDB" id="6293260at2"/>
<dbReference type="Proteomes" id="UP000070371">
    <property type="component" value="Chromosome"/>
</dbReference>
<dbReference type="InterPro" id="IPR016181">
    <property type="entry name" value="Acyl_CoA_acyltransferase"/>
</dbReference>
<evidence type="ECO:0000313" key="2">
    <source>
        <dbReference type="EMBL" id="AML50514.1"/>
    </source>
</evidence>
<proteinExistence type="predicted"/>
<feature type="domain" description="N-acetyltransferase" evidence="1">
    <location>
        <begin position="11"/>
        <end position="146"/>
    </location>
</feature>
<dbReference type="Pfam" id="PF13302">
    <property type="entry name" value="Acetyltransf_3"/>
    <property type="match status" value="1"/>
</dbReference>
<dbReference type="SUPFAM" id="SSF55729">
    <property type="entry name" value="Acyl-CoA N-acyltransferases (Nat)"/>
    <property type="match status" value="1"/>
</dbReference>
<accession>A0A126UWV0</accession>
<name>A0A126UWV0_9RHOB</name>
<dbReference type="EMBL" id="CP014327">
    <property type="protein sequence ID" value="AML50514.1"/>
    <property type="molecule type" value="Genomic_DNA"/>
</dbReference>
<sequence length="180" mass="19686">MNKAPVIKTKRLVLRGHILADFEPLRAFFDTDRAKFVGAPISDARLWQGFAADVGAWELLGMGGWAITLPDGTMIGQISVNQPKHFPEVELGWMLFEGHSRKGYAAEAAIAVRDWAVANLPLTSLVSYIDPENGRSILLAAKLGARIDNKATKPQNETCLVFRYKLAAVDDTDGSVEAYA</sequence>
<dbReference type="InterPro" id="IPR051531">
    <property type="entry name" value="N-acetyltransferase"/>
</dbReference>
<gene>
    <name evidence="2" type="ORF">RC74_03830</name>
</gene>
<dbReference type="Gene3D" id="3.40.630.30">
    <property type="match status" value="1"/>
</dbReference>
<dbReference type="STRING" id="1579316.RC74_03830"/>
<keyword evidence="3" id="KW-1185">Reference proteome</keyword>
<evidence type="ECO:0000313" key="3">
    <source>
        <dbReference type="Proteomes" id="UP000070371"/>
    </source>
</evidence>
<dbReference type="PANTHER" id="PTHR43792:SF1">
    <property type="entry name" value="N-ACETYLTRANSFERASE DOMAIN-CONTAINING PROTEIN"/>
    <property type="match status" value="1"/>
</dbReference>
<dbReference type="GO" id="GO:0016747">
    <property type="term" value="F:acyltransferase activity, transferring groups other than amino-acyl groups"/>
    <property type="evidence" value="ECO:0007669"/>
    <property type="project" value="InterPro"/>
</dbReference>
<dbReference type="InterPro" id="IPR000182">
    <property type="entry name" value="GNAT_dom"/>
</dbReference>
<dbReference type="RefSeq" id="WP_039001618.1">
    <property type="nucleotide sequence ID" value="NZ_CP014327.1"/>
</dbReference>
<dbReference type="PANTHER" id="PTHR43792">
    <property type="entry name" value="GNAT FAMILY, PUTATIVE (AFU_ORTHOLOGUE AFUA_3G00765)-RELATED-RELATED"/>
    <property type="match status" value="1"/>
</dbReference>
<protein>
    <recommendedName>
        <fullName evidence="1">N-acetyltransferase domain-containing protein</fullName>
    </recommendedName>
</protein>
<dbReference type="KEGG" id="hat:RC74_03830"/>